<evidence type="ECO:0000313" key="3">
    <source>
        <dbReference type="EMBL" id="KAI6649028.1"/>
    </source>
</evidence>
<keyword evidence="1" id="KW-0677">Repeat</keyword>
<dbReference type="GO" id="GO:0043161">
    <property type="term" value="P:proteasome-mediated ubiquitin-dependent protein catabolic process"/>
    <property type="evidence" value="ECO:0007669"/>
    <property type="project" value="TreeGrafter"/>
</dbReference>
<evidence type="ECO:0000313" key="4">
    <source>
        <dbReference type="Proteomes" id="UP001165289"/>
    </source>
</evidence>
<dbReference type="EMBL" id="JAKMXF010000323">
    <property type="protein sequence ID" value="KAI6649028.1"/>
    <property type="molecule type" value="Genomic_DNA"/>
</dbReference>
<dbReference type="PANTHER" id="PTHR24104:SF25">
    <property type="entry name" value="PROTEIN LIN-41"/>
    <property type="match status" value="1"/>
</dbReference>
<organism evidence="3 4">
    <name type="scientific">Oopsacas minuta</name>
    <dbReference type="NCBI Taxonomy" id="111878"/>
    <lineage>
        <taxon>Eukaryota</taxon>
        <taxon>Metazoa</taxon>
        <taxon>Porifera</taxon>
        <taxon>Hexactinellida</taxon>
        <taxon>Hexasterophora</taxon>
        <taxon>Lyssacinosida</taxon>
        <taxon>Leucopsacidae</taxon>
        <taxon>Oopsacas</taxon>
    </lineage>
</organism>
<dbReference type="CDD" id="cd05819">
    <property type="entry name" value="NHL"/>
    <property type="match status" value="1"/>
</dbReference>
<dbReference type="Gene3D" id="2.120.10.30">
    <property type="entry name" value="TolB, C-terminal domain"/>
    <property type="match status" value="1"/>
</dbReference>
<protein>
    <submittedName>
        <fullName evidence="3">PEP-CTERM domain protein</fullName>
    </submittedName>
</protein>
<gene>
    <name evidence="3" type="ORF">LOD99_6911</name>
</gene>
<evidence type="ECO:0000256" key="1">
    <source>
        <dbReference type="ARBA" id="ARBA00022737"/>
    </source>
</evidence>
<name>A0AAV7JK10_9METZ</name>
<feature type="repeat" description="NHL" evidence="2">
    <location>
        <begin position="244"/>
        <end position="288"/>
    </location>
</feature>
<dbReference type="Pfam" id="PF01436">
    <property type="entry name" value="NHL"/>
    <property type="match status" value="1"/>
</dbReference>
<keyword evidence="4" id="KW-1185">Reference proteome</keyword>
<dbReference type="GO" id="GO:0061630">
    <property type="term" value="F:ubiquitin protein ligase activity"/>
    <property type="evidence" value="ECO:0007669"/>
    <property type="project" value="TreeGrafter"/>
</dbReference>
<dbReference type="InterPro" id="IPR011042">
    <property type="entry name" value="6-blade_b-propeller_TolB-like"/>
</dbReference>
<evidence type="ECO:0000256" key="2">
    <source>
        <dbReference type="PROSITE-ProRule" id="PRU00504"/>
    </source>
</evidence>
<sequence length="413" mass="47708">MATANYELIEENGDYFELELGRVKEKIHTAFNQLISDLRKRESELLKELNEILASYHSYKSEHKKLSKMKGRLENIKSFHNKELTSSGHNALRKQIQKTIDNKLGSFKMLTRPRVVSFECDRDMVLEEAIKLFRLVDKLPSRVDYTSKNQPELSICDRGNGIDQLYWPHGVAVDIKTGNIYVVNLWSNSVKVFDSTGRYLFKFGDGKGEGKMNKPRYISIFEEIVLISQSNNCILNYRLDGKYISRFGEYGEGKMEFNVPSGLAFNELNEDIYICDYSNDRIQIITKEFLFKSQFGKCTLKQPRDVKLSEEYIYVLDSSNPCIHIFDHNHILQSSGISLGPGMQVINPLYFWLDCSNNILISDYQSNFVVIFNPQFDYMHKIQVSASPMGITLDSQDRMIVVCQAENNCLQIF</sequence>
<accession>A0AAV7JK10</accession>
<dbReference type="PROSITE" id="PS51125">
    <property type="entry name" value="NHL"/>
    <property type="match status" value="2"/>
</dbReference>
<feature type="repeat" description="NHL" evidence="2">
    <location>
        <begin position="158"/>
        <end position="196"/>
    </location>
</feature>
<dbReference type="Proteomes" id="UP001165289">
    <property type="component" value="Unassembled WGS sequence"/>
</dbReference>
<proteinExistence type="predicted"/>
<dbReference type="GO" id="GO:0000209">
    <property type="term" value="P:protein polyubiquitination"/>
    <property type="evidence" value="ECO:0007669"/>
    <property type="project" value="TreeGrafter"/>
</dbReference>
<dbReference type="GO" id="GO:0008270">
    <property type="term" value="F:zinc ion binding"/>
    <property type="evidence" value="ECO:0007669"/>
    <property type="project" value="UniProtKB-KW"/>
</dbReference>
<dbReference type="AlphaFoldDB" id="A0AAV7JK10"/>
<comment type="caution">
    <text evidence="3">The sequence shown here is derived from an EMBL/GenBank/DDBJ whole genome shotgun (WGS) entry which is preliminary data.</text>
</comment>
<dbReference type="InterPro" id="IPR050952">
    <property type="entry name" value="TRIM-NHL_E3_ligases"/>
</dbReference>
<dbReference type="InterPro" id="IPR001258">
    <property type="entry name" value="NHL_repeat"/>
</dbReference>
<dbReference type="SUPFAM" id="SSF63829">
    <property type="entry name" value="Calcium-dependent phosphotriesterase"/>
    <property type="match status" value="1"/>
</dbReference>
<reference evidence="3 4" key="1">
    <citation type="journal article" date="2023" name="BMC Biol.">
        <title>The compact genome of the sponge Oopsacas minuta (Hexactinellida) is lacking key metazoan core genes.</title>
        <authorList>
            <person name="Santini S."/>
            <person name="Schenkelaars Q."/>
            <person name="Jourda C."/>
            <person name="Duchesne M."/>
            <person name="Belahbib H."/>
            <person name="Rocher C."/>
            <person name="Selva M."/>
            <person name="Riesgo A."/>
            <person name="Vervoort M."/>
            <person name="Leys S.P."/>
            <person name="Kodjabachian L."/>
            <person name="Le Bivic A."/>
            <person name="Borchiellini C."/>
            <person name="Claverie J.M."/>
            <person name="Renard E."/>
        </authorList>
    </citation>
    <scope>NUCLEOTIDE SEQUENCE [LARGE SCALE GENOMIC DNA]</scope>
    <source>
        <strain evidence="3">SPO-2</strain>
    </source>
</reference>
<dbReference type="PANTHER" id="PTHR24104">
    <property type="entry name" value="E3 UBIQUITIN-PROTEIN LIGASE NHLRC1-RELATED"/>
    <property type="match status" value="1"/>
</dbReference>